<organism evidence="2">
    <name type="scientific">Tetraselmis sp. GSL018</name>
    <dbReference type="NCBI Taxonomy" id="582737"/>
    <lineage>
        <taxon>Eukaryota</taxon>
        <taxon>Viridiplantae</taxon>
        <taxon>Chlorophyta</taxon>
        <taxon>core chlorophytes</taxon>
        <taxon>Chlorodendrophyceae</taxon>
        <taxon>Chlorodendrales</taxon>
        <taxon>Chlorodendraceae</taxon>
        <taxon>Tetraselmis</taxon>
    </lineage>
</organism>
<protein>
    <submittedName>
        <fullName evidence="2">Gtpase-activating protein gyp7</fullName>
    </submittedName>
</protein>
<gene>
    <name evidence="2" type="ORF">TSPGSL018_5630</name>
</gene>
<dbReference type="AlphaFoldDB" id="A0A061SIE0"/>
<evidence type="ECO:0000313" key="2">
    <source>
        <dbReference type="EMBL" id="JAC82481.1"/>
    </source>
</evidence>
<dbReference type="Gene3D" id="1.10.472.80">
    <property type="entry name" value="Ypt/Rab-GAP domain of gyp1p, domain 3"/>
    <property type="match status" value="1"/>
</dbReference>
<reference evidence="2" key="1">
    <citation type="submission" date="2014-05" db="EMBL/GenBank/DDBJ databases">
        <title>The transcriptome of the halophilic microalga Tetraselmis sp. GSL018 isolated from the Great Salt Lake, Utah.</title>
        <authorList>
            <person name="Jinkerson R.E."/>
            <person name="D'Adamo S."/>
            <person name="Posewitz M.C."/>
        </authorList>
    </citation>
    <scope>NUCLEOTIDE SEQUENCE</scope>
    <source>
        <strain evidence="2">GSL018</strain>
    </source>
</reference>
<proteinExistence type="predicted"/>
<dbReference type="PANTHER" id="PTHR22957">
    <property type="entry name" value="TBC1 DOMAIN FAMILY MEMBER GTPASE-ACTIVATING PROTEIN"/>
    <property type="match status" value="1"/>
</dbReference>
<dbReference type="InterPro" id="IPR035969">
    <property type="entry name" value="Rab-GAP_TBC_sf"/>
</dbReference>
<dbReference type="SMART" id="SM00164">
    <property type="entry name" value="TBC"/>
    <property type="match status" value="1"/>
</dbReference>
<name>A0A061SIE0_9CHLO</name>
<dbReference type="PROSITE" id="PS50086">
    <property type="entry name" value="TBC_RABGAP"/>
    <property type="match status" value="1"/>
</dbReference>
<dbReference type="PANTHER" id="PTHR22957:SF507">
    <property type="entry name" value="OS08G0547200 PROTEIN"/>
    <property type="match status" value="1"/>
</dbReference>
<sequence length="311" mass="35010">MRAAGARACSLRRRSASSCSTLSAWTWQPWRGRRSRSGAGRLSVLETEAQVRSHATSVCGRGGWQRRRCGTAPHLNAYARHTARRLISLLSAYAVYDPEIGYCQGMSDLAAPFVAVLADDVEAFWCFESLMQTARRDFGDGGEGMGMRLRTLARTLEHHDPVLVHKLYLSGAADCLFAYRMVLVRMRRELSLDKCLLLWEVIWAEELAGSLGFGPRWRMLLKDHATTIAEFNLSALERERRTVPDLLTCFIADVIRCQRRPLLASVRETDDVARVFSAYDIDLWKSLNEARRLQTAMAGKIAVLKQASKKS</sequence>
<dbReference type="Gene3D" id="1.10.8.270">
    <property type="entry name" value="putative rabgap domain of human tbc1 domain family member 14 like domains"/>
    <property type="match status" value="1"/>
</dbReference>
<dbReference type="SUPFAM" id="SSF47923">
    <property type="entry name" value="Ypt/Rab-GAP domain of gyp1p"/>
    <property type="match status" value="2"/>
</dbReference>
<dbReference type="InterPro" id="IPR000195">
    <property type="entry name" value="Rab-GAP-TBC_dom"/>
</dbReference>
<dbReference type="EMBL" id="GBEZ01002590">
    <property type="protein sequence ID" value="JAC82481.1"/>
    <property type="molecule type" value="Transcribed_RNA"/>
</dbReference>
<dbReference type="GO" id="GO:0005096">
    <property type="term" value="F:GTPase activator activity"/>
    <property type="evidence" value="ECO:0007669"/>
    <property type="project" value="TreeGrafter"/>
</dbReference>
<feature type="domain" description="Rab-GAP TBC" evidence="1">
    <location>
        <begin position="1"/>
        <end position="206"/>
    </location>
</feature>
<accession>A0A061SIE0</accession>
<dbReference type="Pfam" id="PF00566">
    <property type="entry name" value="RabGAP-TBC"/>
    <property type="match status" value="1"/>
</dbReference>
<evidence type="ECO:0000259" key="1">
    <source>
        <dbReference type="PROSITE" id="PS50086"/>
    </source>
</evidence>